<protein>
    <submittedName>
        <fullName evidence="1">Uncharacterized protein</fullName>
    </submittedName>
</protein>
<accession>A0A4Q9Q7S3</accession>
<reference evidence="1 2" key="1">
    <citation type="submission" date="2019-01" db="EMBL/GenBank/DDBJ databases">
        <title>Draft genome sequences of three monokaryotic isolates of the white-rot basidiomycete fungus Dichomitus squalens.</title>
        <authorList>
            <consortium name="DOE Joint Genome Institute"/>
            <person name="Lopez S.C."/>
            <person name="Andreopoulos B."/>
            <person name="Pangilinan J."/>
            <person name="Lipzen A."/>
            <person name="Riley R."/>
            <person name="Ahrendt S."/>
            <person name="Ng V."/>
            <person name="Barry K."/>
            <person name="Daum C."/>
            <person name="Grigoriev I.V."/>
            <person name="Hilden K.S."/>
            <person name="Makela M.R."/>
            <person name="de Vries R.P."/>
        </authorList>
    </citation>
    <scope>NUCLEOTIDE SEQUENCE [LARGE SCALE GENOMIC DNA]</scope>
    <source>
        <strain evidence="1 2">CBS 464.89</strain>
    </source>
</reference>
<organism evidence="1 2">
    <name type="scientific">Dichomitus squalens</name>
    <dbReference type="NCBI Taxonomy" id="114155"/>
    <lineage>
        <taxon>Eukaryota</taxon>
        <taxon>Fungi</taxon>
        <taxon>Dikarya</taxon>
        <taxon>Basidiomycota</taxon>
        <taxon>Agaricomycotina</taxon>
        <taxon>Agaricomycetes</taxon>
        <taxon>Polyporales</taxon>
        <taxon>Polyporaceae</taxon>
        <taxon>Dichomitus</taxon>
    </lineage>
</organism>
<proteinExistence type="predicted"/>
<dbReference type="AlphaFoldDB" id="A0A4Q9Q7S3"/>
<keyword evidence="2" id="KW-1185">Reference proteome</keyword>
<dbReference type="Proteomes" id="UP000292082">
    <property type="component" value="Unassembled WGS sequence"/>
</dbReference>
<evidence type="ECO:0000313" key="2">
    <source>
        <dbReference type="Proteomes" id="UP000292082"/>
    </source>
</evidence>
<name>A0A4Q9Q7S3_9APHY</name>
<evidence type="ECO:0000313" key="1">
    <source>
        <dbReference type="EMBL" id="TBU63066.1"/>
    </source>
</evidence>
<sequence length="111" mass="12240">MHSINLDSCPLESQDLGIRQSWRDLEALCRSPRRLIILSSSAALVAYTFAIWKLYLARLHDASSEQQTREGSSAATITQVLSPLVMRRSMLALGVSTWVGLSLFGGVFDSL</sequence>
<gene>
    <name evidence="1" type="ORF">BD310DRAFT_666457</name>
</gene>
<dbReference type="EMBL" id="ML145091">
    <property type="protein sequence ID" value="TBU63066.1"/>
    <property type="molecule type" value="Genomic_DNA"/>
</dbReference>